<dbReference type="Gene3D" id="3.30.450.40">
    <property type="match status" value="1"/>
</dbReference>
<evidence type="ECO:0000256" key="2">
    <source>
        <dbReference type="ARBA" id="ARBA00023125"/>
    </source>
</evidence>
<keyword evidence="7" id="KW-1185">Reference proteome</keyword>
<dbReference type="RefSeq" id="WP_184812721.1">
    <property type="nucleotide sequence ID" value="NZ_JACHJQ010000005.1"/>
</dbReference>
<evidence type="ECO:0000313" key="6">
    <source>
        <dbReference type="EMBL" id="MBB4908583.1"/>
    </source>
</evidence>
<dbReference type="SMART" id="SM00346">
    <property type="entry name" value="HTH_ICLR"/>
    <property type="match status" value="1"/>
</dbReference>
<dbReference type="AlphaFoldDB" id="A0A7W7Q822"/>
<keyword evidence="2 6" id="KW-0238">DNA-binding</keyword>
<dbReference type="Pfam" id="PF09339">
    <property type="entry name" value="HTH_IclR"/>
    <property type="match status" value="1"/>
</dbReference>
<dbReference type="InterPro" id="IPR029016">
    <property type="entry name" value="GAF-like_dom_sf"/>
</dbReference>
<protein>
    <submittedName>
        <fullName evidence="6">DNA-binding IclR family transcriptional regulator</fullName>
    </submittedName>
</protein>
<keyword evidence="3" id="KW-0804">Transcription</keyword>
<proteinExistence type="predicted"/>
<dbReference type="InterPro" id="IPR005471">
    <property type="entry name" value="Tscrpt_reg_IclR_N"/>
</dbReference>
<keyword evidence="1" id="KW-0805">Transcription regulation</keyword>
<dbReference type="Proteomes" id="UP000520767">
    <property type="component" value="Unassembled WGS sequence"/>
</dbReference>
<name>A0A7W7Q822_9PSEU</name>
<dbReference type="SUPFAM" id="SSF55781">
    <property type="entry name" value="GAF domain-like"/>
    <property type="match status" value="1"/>
</dbReference>
<accession>A0A7W7Q822</accession>
<reference evidence="6 7" key="1">
    <citation type="submission" date="2020-08" db="EMBL/GenBank/DDBJ databases">
        <title>Genomic Encyclopedia of Type Strains, Phase III (KMG-III): the genomes of soil and plant-associated and newly described type strains.</title>
        <authorList>
            <person name="Whitman W."/>
        </authorList>
    </citation>
    <scope>NUCLEOTIDE SEQUENCE [LARGE SCALE GENOMIC DNA]</scope>
    <source>
        <strain evidence="6 7">CECT 8960</strain>
    </source>
</reference>
<dbReference type="Gene3D" id="1.10.10.10">
    <property type="entry name" value="Winged helix-like DNA-binding domain superfamily/Winged helix DNA-binding domain"/>
    <property type="match status" value="1"/>
</dbReference>
<dbReference type="PANTHER" id="PTHR30136">
    <property type="entry name" value="HELIX-TURN-HELIX TRANSCRIPTIONAL REGULATOR, ICLR FAMILY"/>
    <property type="match status" value="1"/>
</dbReference>
<sequence>MTSGASATSGASDTGAASNGDIQAVSRTAQILTLFGPETPEVTVAEAAERLGLNRTTLHRYFVSLEAAGLLERTEERNSVFTPGRLLLQLGAFAIGRRKVIQLATPHMRDLTRTTGLTVVLSLWGPSGPVVSHVEDDESHGTIVTVRVGSQLPLNTAQALVYLAFLPDQLTADRLLGTLPADQRMHVREQIAGIRERGMSEPILNARGISVIAAPVFDKSAICATLAFVGTAHLLPADGSTRESALLAEAAARVTAEMGGGATEEVHHD</sequence>
<dbReference type="InterPro" id="IPR036390">
    <property type="entry name" value="WH_DNA-bd_sf"/>
</dbReference>
<evidence type="ECO:0000256" key="1">
    <source>
        <dbReference type="ARBA" id="ARBA00023015"/>
    </source>
</evidence>
<feature type="domain" description="IclR-ED" evidence="5">
    <location>
        <begin position="86"/>
        <end position="260"/>
    </location>
</feature>
<dbReference type="PROSITE" id="PS51078">
    <property type="entry name" value="ICLR_ED"/>
    <property type="match status" value="1"/>
</dbReference>
<gene>
    <name evidence="6" type="ORF">FHR82_004836</name>
</gene>
<dbReference type="InterPro" id="IPR036388">
    <property type="entry name" value="WH-like_DNA-bd_sf"/>
</dbReference>
<evidence type="ECO:0000259" key="4">
    <source>
        <dbReference type="PROSITE" id="PS51077"/>
    </source>
</evidence>
<dbReference type="PANTHER" id="PTHR30136:SF8">
    <property type="entry name" value="TRANSCRIPTIONAL REGULATORY PROTEIN"/>
    <property type="match status" value="1"/>
</dbReference>
<dbReference type="SUPFAM" id="SSF46785">
    <property type="entry name" value="Winged helix' DNA-binding domain"/>
    <property type="match status" value="1"/>
</dbReference>
<dbReference type="GO" id="GO:0003677">
    <property type="term" value="F:DNA binding"/>
    <property type="evidence" value="ECO:0007669"/>
    <property type="project" value="UniProtKB-KW"/>
</dbReference>
<dbReference type="Pfam" id="PF01614">
    <property type="entry name" value="IclR_C"/>
    <property type="match status" value="1"/>
</dbReference>
<dbReference type="InterPro" id="IPR050707">
    <property type="entry name" value="HTH_MetabolicPath_Reg"/>
</dbReference>
<evidence type="ECO:0000259" key="5">
    <source>
        <dbReference type="PROSITE" id="PS51078"/>
    </source>
</evidence>
<comment type="caution">
    <text evidence="6">The sequence shown here is derived from an EMBL/GenBank/DDBJ whole genome shotgun (WGS) entry which is preliminary data.</text>
</comment>
<organism evidence="6 7">
    <name type="scientific">Actinophytocola algeriensis</name>
    <dbReference type="NCBI Taxonomy" id="1768010"/>
    <lineage>
        <taxon>Bacteria</taxon>
        <taxon>Bacillati</taxon>
        <taxon>Actinomycetota</taxon>
        <taxon>Actinomycetes</taxon>
        <taxon>Pseudonocardiales</taxon>
        <taxon>Pseudonocardiaceae</taxon>
    </lineage>
</organism>
<dbReference type="GO" id="GO:0003700">
    <property type="term" value="F:DNA-binding transcription factor activity"/>
    <property type="evidence" value="ECO:0007669"/>
    <property type="project" value="TreeGrafter"/>
</dbReference>
<dbReference type="GO" id="GO:0045892">
    <property type="term" value="P:negative regulation of DNA-templated transcription"/>
    <property type="evidence" value="ECO:0007669"/>
    <property type="project" value="TreeGrafter"/>
</dbReference>
<dbReference type="PROSITE" id="PS51077">
    <property type="entry name" value="HTH_ICLR"/>
    <property type="match status" value="1"/>
</dbReference>
<dbReference type="EMBL" id="JACHJQ010000005">
    <property type="protein sequence ID" value="MBB4908583.1"/>
    <property type="molecule type" value="Genomic_DNA"/>
</dbReference>
<dbReference type="InterPro" id="IPR014757">
    <property type="entry name" value="Tscrpt_reg_IclR_C"/>
</dbReference>
<feature type="domain" description="HTH iclR-type" evidence="4">
    <location>
        <begin position="22"/>
        <end position="85"/>
    </location>
</feature>
<evidence type="ECO:0000256" key="3">
    <source>
        <dbReference type="ARBA" id="ARBA00023163"/>
    </source>
</evidence>
<evidence type="ECO:0000313" key="7">
    <source>
        <dbReference type="Proteomes" id="UP000520767"/>
    </source>
</evidence>